<evidence type="ECO:0000256" key="5">
    <source>
        <dbReference type="ARBA" id="ARBA00022989"/>
    </source>
</evidence>
<dbReference type="OrthoDB" id="9787548at2"/>
<dbReference type="Proteomes" id="UP000543836">
    <property type="component" value="Unassembled WGS sequence"/>
</dbReference>
<keyword evidence="6 7" id="KW-0472">Membrane</keyword>
<dbReference type="PANTHER" id="PTHR11706">
    <property type="entry name" value="SOLUTE CARRIER PROTEIN FAMILY 11 MEMBER"/>
    <property type="match status" value="1"/>
</dbReference>
<accession>A0A7W6ZQS3</accession>
<dbReference type="PRINTS" id="PR00173">
    <property type="entry name" value="EDTRNSPORT"/>
</dbReference>
<feature type="transmembrane region" description="Helical" evidence="7">
    <location>
        <begin position="220"/>
        <end position="244"/>
    </location>
</feature>
<dbReference type="NCBIfam" id="NF037982">
    <property type="entry name" value="Nramp_1"/>
    <property type="match status" value="1"/>
</dbReference>
<feature type="transmembrane region" description="Helical" evidence="7">
    <location>
        <begin position="376"/>
        <end position="397"/>
    </location>
</feature>
<sequence length="405" mass="43397">MKKLLQISLGVVTSIGGFLETGNIATASQAGAAYQFTPLWAIVLGTVCVIFLVEMSGRFAIASHYTIADGIRARFGANIFLLTLAIAFVVNLLVLAAEIGGVSLALQFLTGVKFQWWALPVTCAVWLLLWRGTFGLIENGISSLGLIALSFVVAVFVMGPPWDQVVKGMVPTMPSEDPLHYSFIVVGILGALISPYLFYFYSSGAIEDKWDKSYFGANRAIAIIGMSFGAIITAAIMVLAAMIYPARGIEDIEGYEQIAMILTPAFGKWGFYLFAASLGITCLGAVLEVGLAQAYLVAQGFGWNWSEDAKPRDNPAFCLVYTASLLIAMIPIAVGIDPLKLTIFSMAITAISLPFGVVPFLILMNDPTYVGEHRNGWIGNAAVIFIVAMAFVLSIVATPLEIFGG</sequence>
<keyword evidence="5 7" id="KW-1133">Transmembrane helix</keyword>
<gene>
    <name evidence="8" type="ORF">GGE60_000941</name>
</gene>
<name>A0A7W6ZQS3_9HYPH</name>
<dbReference type="AlphaFoldDB" id="A0A7W6ZQS3"/>
<dbReference type="RefSeq" id="WP_028750377.1">
    <property type="nucleotide sequence ID" value="NZ_JACIIG010000002.1"/>
</dbReference>
<dbReference type="GO" id="GO:0034755">
    <property type="term" value="P:iron ion transmembrane transport"/>
    <property type="evidence" value="ECO:0007669"/>
    <property type="project" value="TreeGrafter"/>
</dbReference>
<feature type="transmembrane region" description="Helical" evidence="7">
    <location>
        <begin position="116"/>
        <end position="134"/>
    </location>
</feature>
<dbReference type="GeneID" id="32530663"/>
<dbReference type="GO" id="GO:0015086">
    <property type="term" value="F:cadmium ion transmembrane transporter activity"/>
    <property type="evidence" value="ECO:0007669"/>
    <property type="project" value="TreeGrafter"/>
</dbReference>
<dbReference type="PANTHER" id="PTHR11706:SF33">
    <property type="entry name" value="NATURAL RESISTANCE-ASSOCIATED MACROPHAGE PROTEIN 2"/>
    <property type="match status" value="1"/>
</dbReference>
<keyword evidence="9" id="KW-1185">Reference proteome</keyword>
<keyword evidence="4" id="KW-0769">Symport</keyword>
<evidence type="ECO:0000256" key="1">
    <source>
        <dbReference type="ARBA" id="ARBA00004141"/>
    </source>
</evidence>
<reference evidence="8 9" key="1">
    <citation type="submission" date="2020-08" db="EMBL/GenBank/DDBJ databases">
        <title>Genomic Encyclopedia of Type Strains, Phase IV (KMG-V): Genome sequencing to study the core and pangenomes of soil and plant-associated prokaryotes.</title>
        <authorList>
            <person name="Whitman W."/>
        </authorList>
    </citation>
    <scope>NUCLEOTIDE SEQUENCE [LARGE SCALE GENOMIC DNA]</scope>
    <source>
        <strain evidence="8 9">SEMIA 492</strain>
    </source>
</reference>
<evidence type="ECO:0000313" key="8">
    <source>
        <dbReference type="EMBL" id="MBB4566840.1"/>
    </source>
</evidence>
<dbReference type="EMBL" id="JACIIG010000002">
    <property type="protein sequence ID" value="MBB4566840.1"/>
    <property type="molecule type" value="Genomic_DNA"/>
</dbReference>
<keyword evidence="2" id="KW-0813">Transport</keyword>
<dbReference type="Pfam" id="PF01566">
    <property type="entry name" value="Nramp"/>
    <property type="match status" value="1"/>
</dbReference>
<dbReference type="GO" id="GO:0005384">
    <property type="term" value="F:manganese ion transmembrane transporter activity"/>
    <property type="evidence" value="ECO:0007669"/>
    <property type="project" value="TreeGrafter"/>
</dbReference>
<feature type="transmembrane region" description="Helical" evidence="7">
    <location>
        <begin position="179"/>
        <end position="199"/>
    </location>
</feature>
<dbReference type="GO" id="GO:0005886">
    <property type="term" value="C:plasma membrane"/>
    <property type="evidence" value="ECO:0007669"/>
    <property type="project" value="TreeGrafter"/>
</dbReference>
<feature type="transmembrane region" description="Helical" evidence="7">
    <location>
        <begin position="37"/>
        <end position="55"/>
    </location>
</feature>
<protein>
    <submittedName>
        <fullName evidence="8">Mn2+/Fe2+ NRAMP family transporter</fullName>
    </submittedName>
</protein>
<evidence type="ECO:0000256" key="2">
    <source>
        <dbReference type="ARBA" id="ARBA00022448"/>
    </source>
</evidence>
<organism evidence="8 9">
    <name type="scientific">Rhizobium leucaenae</name>
    <dbReference type="NCBI Taxonomy" id="29450"/>
    <lineage>
        <taxon>Bacteria</taxon>
        <taxon>Pseudomonadati</taxon>
        <taxon>Pseudomonadota</taxon>
        <taxon>Alphaproteobacteria</taxon>
        <taxon>Hyphomicrobiales</taxon>
        <taxon>Rhizobiaceae</taxon>
        <taxon>Rhizobium/Agrobacterium group</taxon>
        <taxon>Rhizobium</taxon>
    </lineage>
</organism>
<dbReference type="InterPro" id="IPR001046">
    <property type="entry name" value="NRAMP_fam"/>
</dbReference>
<proteinExistence type="predicted"/>
<feature type="transmembrane region" description="Helical" evidence="7">
    <location>
        <begin position="316"/>
        <end position="336"/>
    </location>
</feature>
<feature type="transmembrane region" description="Helical" evidence="7">
    <location>
        <begin position="141"/>
        <end position="159"/>
    </location>
</feature>
<evidence type="ECO:0000256" key="4">
    <source>
        <dbReference type="ARBA" id="ARBA00022847"/>
    </source>
</evidence>
<comment type="caution">
    <text evidence="8">The sequence shown here is derived from an EMBL/GenBank/DDBJ whole genome shotgun (WGS) entry which is preliminary data.</text>
</comment>
<keyword evidence="3 7" id="KW-0812">Transmembrane</keyword>
<feature type="transmembrane region" description="Helical" evidence="7">
    <location>
        <begin position="75"/>
        <end position="96"/>
    </location>
</feature>
<evidence type="ECO:0000256" key="6">
    <source>
        <dbReference type="ARBA" id="ARBA00023136"/>
    </source>
</evidence>
<feature type="transmembrane region" description="Helical" evidence="7">
    <location>
        <begin position="342"/>
        <end position="364"/>
    </location>
</feature>
<evidence type="ECO:0000313" key="9">
    <source>
        <dbReference type="Proteomes" id="UP000543836"/>
    </source>
</evidence>
<evidence type="ECO:0000256" key="7">
    <source>
        <dbReference type="SAM" id="Phobius"/>
    </source>
</evidence>
<feature type="transmembrane region" description="Helical" evidence="7">
    <location>
        <begin position="269"/>
        <end position="296"/>
    </location>
</feature>
<comment type="subcellular location">
    <subcellularLocation>
        <location evidence="1">Membrane</location>
        <topology evidence="1">Multi-pass membrane protein</topology>
    </subcellularLocation>
</comment>
<dbReference type="GO" id="GO:0015293">
    <property type="term" value="F:symporter activity"/>
    <property type="evidence" value="ECO:0007669"/>
    <property type="project" value="UniProtKB-KW"/>
</dbReference>
<evidence type="ECO:0000256" key="3">
    <source>
        <dbReference type="ARBA" id="ARBA00022692"/>
    </source>
</evidence>